<sequence length="170" mass="18989">MHPERSKAILVRHVLDLIGDTVGADVPVPARDYRCARLCAKLDRFITPLIVLRFRFFTAPAVFALTVVAILAAPATRNDDSDLIYYDNVRDDSGYSFSYKTKDGQFREEQGYIDPESGILRVTGLYRYVGTDGETYEYNYEADENGYRIVDKPPPAGAPISNTVLLSLVG</sequence>
<evidence type="ECO:0000256" key="2">
    <source>
        <dbReference type="SAM" id="Phobius"/>
    </source>
</evidence>
<keyword evidence="2" id="KW-1133">Transmembrane helix</keyword>
<dbReference type="Pfam" id="PF00379">
    <property type="entry name" value="Chitin_bind_4"/>
    <property type="match status" value="1"/>
</dbReference>
<keyword evidence="2" id="KW-0812">Transmembrane</keyword>
<evidence type="ECO:0000313" key="4">
    <source>
        <dbReference type="Proteomes" id="UP000075885"/>
    </source>
</evidence>
<dbReference type="PRINTS" id="PR00947">
    <property type="entry name" value="CUTICLE"/>
</dbReference>
<protein>
    <submittedName>
        <fullName evidence="3">Uncharacterized protein</fullName>
    </submittedName>
</protein>
<evidence type="ECO:0000313" key="3">
    <source>
        <dbReference type="EnsemblMetazoa" id="AEPI002203-PA"/>
    </source>
</evidence>
<dbReference type="PROSITE" id="PS51155">
    <property type="entry name" value="CHIT_BIND_RR_2"/>
    <property type="match status" value="1"/>
</dbReference>
<keyword evidence="4" id="KW-1185">Reference proteome</keyword>
<keyword evidence="1" id="KW-0193">Cuticle</keyword>
<dbReference type="InterPro" id="IPR000618">
    <property type="entry name" value="Insect_cuticle"/>
</dbReference>
<proteinExistence type="predicted"/>
<dbReference type="GO" id="GO:0008010">
    <property type="term" value="F:structural constituent of chitin-based larval cuticle"/>
    <property type="evidence" value="ECO:0007669"/>
    <property type="project" value="TreeGrafter"/>
</dbReference>
<feature type="transmembrane region" description="Helical" evidence="2">
    <location>
        <begin position="54"/>
        <end position="73"/>
    </location>
</feature>
<dbReference type="PANTHER" id="PTHR10380:SF192">
    <property type="entry name" value="GEO02312P1"/>
    <property type="match status" value="1"/>
</dbReference>
<name>A0A182P5L3_9DIPT</name>
<dbReference type="STRING" id="199890.A0A182P5L3"/>
<reference evidence="3" key="2">
    <citation type="submission" date="2020-05" db="UniProtKB">
        <authorList>
            <consortium name="EnsemblMetazoa"/>
        </authorList>
    </citation>
    <scope>IDENTIFICATION</scope>
    <source>
        <strain evidence="3">Epiroticus2</strain>
    </source>
</reference>
<dbReference type="GO" id="GO:0062129">
    <property type="term" value="C:chitin-based extracellular matrix"/>
    <property type="evidence" value="ECO:0007669"/>
    <property type="project" value="TreeGrafter"/>
</dbReference>
<dbReference type="VEuPathDB" id="VectorBase:AEPI002203"/>
<keyword evidence="2" id="KW-0472">Membrane</keyword>
<accession>A0A182P5L3</accession>
<reference evidence="4" key="1">
    <citation type="submission" date="2013-03" db="EMBL/GenBank/DDBJ databases">
        <title>The Genome Sequence of Anopheles epiroticus epiroticus2.</title>
        <authorList>
            <consortium name="The Broad Institute Genomics Platform"/>
            <person name="Neafsey D.E."/>
            <person name="Howell P."/>
            <person name="Walker B."/>
            <person name="Young S.K."/>
            <person name="Zeng Q."/>
            <person name="Gargeya S."/>
            <person name="Fitzgerald M."/>
            <person name="Haas B."/>
            <person name="Abouelleil A."/>
            <person name="Allen A.W."/>
            <person name="Alvarado L."/>
            <person name="Arachchi H.M."/>
            <person name="Berlin A.M."/>
            <person name="Chapman S.B."/>
            <person name="Gainer-Dewar J."/>
            <person name="Goldberg J."/>
            <person name="Griggs A."/>
            <person name="Gujja S."/>
            <person name="Hansen M."/>
            <person name="Howarth C."/>
            <person name="Imamovic A."/>
            <person name="Ireland A."/>
            <person name="Larimer J."/>
            <person name="McCowan C."/>
            <person name="Murphy C."/>
            <person name="Pearson M."/>
            <person name="Poon T.W."/>
            <person name="Priest M."/>
            <person name="Roberts A."/>
            <person name="Saif S."/>
            <person name="Shea T."/>
            <person name="Sisk P."/>
            <person name="Sykes S."/>
            <person name="Wortman J."/>
            <person name="Nusbaum C."/>
            <person name="Birren B."/>
        </authorList>
    </citation>
    <scope>NUCLEOTIDE SEQUENCE [LARGE SCALE GENOMIC DNA]</scope>
    <source>
        <strain evidence="4">Epiroticus2</strain>
    </source>
</reference>
<organism evidence="3 4">
    <name type="scientific">Anopheles epiroticus</name>
    <dbReference type="NCBI Taxonomy" id="199890"/>
    <lineage>
        <taxon>Eukaryota</taxon>
        <taxon>Metazoa</taxon>
        <taxon>Ecdysozoa</taxon>
        <taxon>Arthropoda</taxon>
        <taxon>Hexapoda</taxon>
        <taxon>Insecta</taxon>
        <taxon>Pterygota</taxon>
        <taxon>Neoptera</taxon>
        <taxon>Endopterygota</taxon>
        <taxon>Diptera</taxon>
        <taxon>Nematocera</taxon>
        <taxon>Culicoidea</taxon>
        <taxon>Culicidae</taxon>
        <taxon>Anophelinae</taxon>
        <taxon>Anopheles</taxon>
    </lineage>
</organism>
<dbReference type="EnsemblMetazoa" id="AEPI002203-RA">
    <property type="protein sequence ID" value="AEPI002203-PA"/>
    <property type="gene ID" value="AEPI002203"/>
</dbReference>
<dbReference type="InterPro" id="IPR050468">
    <property type="entry name" value="Cuticle_Struct_Prot"/>
</dbReference>
<evidence type="ECO:0000256" key="1">
    <source>
        <dbReference type="PROSITE-ProRule" id="PRU00497"/>
    </source>
</evidence>
<dbReference type="Proteomes" id="UP000075885">
    <property type="component" value="Unassembled WGS sequence"/>
</dbReference>
<dbReference type="AlphaFoldDB" id="A0A182P5L3"/>
<dbReference type="PANTHER" id="PTHR10380">
    <property type="entry name" value="CUTICLE PROTEIN"/>
    <property type="match status" value="1"/>
</dbReference>